<keyword evidence="4 6" id="KW-0472">Membrane</keyword>
<protein>
    <recommendedName>
        <fullName evidence="7">G-protein coupled receptors family 1 profile domain-containing protein</fullName>
    </recommendedName>
</protein>
<keyword evidence="3 6" id="KW-1133">Transmembrane helix</keyword>
<dbReference type="PANTHER" id="PTHR47018:SF1">
    <property type="entry name" value="TESMIN_TSO1-LIKE CXC DOMAIN-CONTAINING PROTEIN"/>
    <property type="match status" value="1"/>
</dbReference>
<evidence type="ECO:0000313" key="9">
    <source>
        <dbReference type="Proteomes" id="UP001159427"/>
    </source>
</evidence>
<keyword evidence="5" id="KW-0297">G-protein coupled receptor</keyword>
<evidence type="ECO:0000259" key="7">
    <source>
        <dbReference type="PROSITE" id="PS50262"/>
    </source>
</evidence>
<dbReference type="PROSITE" id="PS50262">
    <property type="entry name" value="G_PROTEIN_RECEP_F1_2"/>
    <property type="match status" value="1"/>
</dbReference>
<evidence type="ECO:0000256" key="3">
    <source>
        <dbReference type="ARBA" id="ARBA00022989"/>
    </source>
</evidence>
<dbReference type="SUPFAM" id="SSF81321">
    <property type="entry name" value="Family A G protein-coupled receptor-like"/>
    <property type="match status" value="1"/>
</dbReference>
<feature type="transmembrane region" description="Helical" evidence="6">
    <location>
        <begin position="102"/>
        <end position="126"/>
    </location>
</feature>
<evidence type="ECO:0000256" key="5">
    <source>
        <dbReference type="RuleBase" id="RU000688"/>
    </source>
</evidence>
<dbReference type="PANTHER" id="PTHR47018">
    <property type="entry name" value="CXC DOMAIN-CONTAINING PROTEIN-RELATED"/>
    <property type="match status" value="1"/>
</dbReference>
<comment type="similarity">
    <text evidence="5">Belongs to the G-protein coupled receptor 1 family.</text>
</comment>
<accession>A0ABN8MI37</accession>
<feature type="transmembrane region" description="Helical" evidence="6">
    <location>
        <begin position="147"/>
        <end position="167"/>
    </location>
</feature>
<dbReference type="InterPro" id="IPR000276">
    <property type="entry name" value="GPCR_Rhodpsn"/>
</dbReference>
<feature type="transmembrane region" description="Helical" evidence="6">
    <location>
        <begin position="67"/>
        <end position="90"/>
    </location>
</feature>
<dbReference type="Proteomes" id="UP001159427">
    <property type="component" value="Unassembled WGS sequence"/>
</dbReference>
<sequence length="320" mass="36744">MDSNKLFANTTITSNATTEIERTPRSYQVDIAFVVAFCILALMIVFGNSLVIGAFQVNRRLRTASNMLLISLATADILIGTISVPVYVYVSITYDYQLRTVHMIFDIICGVSSVLNLTAISLERCYALIYPIKHRNISKRMFKIPQFQFWNMTLTFELLIVILMRSFRQSDFRQYTAALMAITPWTFALDRTNYSQWLPVHTRDMVELPNKQPRVYKEFSTSGGKFTVQKMRKTFSCIPLDQAHEQNNELIKGDGGVIGITETPGALLRWMFNIKSENEANICRNGCFRSYTSDVKVEMATSMFFFLMKIKALLLHYRTV</sequence>
<dbReference type="Gene3D" id="1.20.1070.10">
    <property type="entry name" value="Rhodopsin 7-helix transmembrane proteins"/>
    <property type="match status" value="1"/>
</dbReference>
<evidence type="ECO:0000313" key="8">
    <source>
        <dbReference type="EMBL" id="CAH3029174.1"/>
    </source>
</evidence>
<feature type="transmembrane region" description="Helical" evidence="6">
    <location>
        <begin position="31"/>
        <end position="55"/>
    </location>
</feature>
<proteinExistence type="inferred from homology"/>
<keyword evidence="2 5" id="KW-0812">Transmembrane</keyword>
<keyword evidence="5" id="KW-0675">Receptor</keyword>
<gene>
    <name evidence="8" type="ORF">PEVE_00035670</name>
</gene>
<evidence type="ECO:0000256" key="4">
    <source>
        <dbReference type="ARBA" id="ARBA00023136"/>
    </source>
</evidence>
<dbReference type="InterPro" id="IPR017452">
    <property type="entry name" value="GPCR_Rhodpsn_7TM"/>
</dbReference>
<comment type="subcellular location">
    <subcellularLocation>
        <location evidence="1">Membrane</location>
    </subcellularLocation>
</comment>
<dbReference type="PRINTS" id="PR00237">
    <property type="entry name" value="GPCRRHODOPSN"/>
</dbReference>
<evidence type="ECO:0000256" key="6">
    <source>
        <dbReference type="SAM" id="Phobius"/>
    </source>
</evidence>
<dbReference type="Pfam" id="PF00001">
    <property type="entry name" value="7tm_1"/>
    <property type="match status" value="1"/>
</dbReference>
<dbReference type="PROSITE" id="PS00237">
    <property type="entry name" value="G_PROTEIN_RECEP_F1_1"/>
    <property type="match status" value="1"/>
</dbReference>
<evidence type="ECO:0000256" key="1">
    <source>
        <dbReference type="ARBA" id="ARBA00004370"/>
    </source>
</evidence>
<keyword evidence="5" id="KW-0807">Transducer</keyword>
<keyword evidence="9" id="KW-1185">Reference proteome</keyword>
<feature type="domain" description="G-protein coupled receptors family 1 profile" evidence="7">
    <location>
        <begin position="47"/>
        <end position="164"/>
    </location>
</feature>
<organism evidence="8 9">
    <name type="scientific">Porites evermanni</name>
    <dbReference type="NCBI Taxonomy" id="104178"/>
    <lineage>
        <taxon>Eukaryota</taxon>
        <taxon>Metazoa</taxon>
        <taxon>Cnidaria</taxon>
        <taxon>Anthozoa</taxon>
        <taxon>Hexacorallia</taxon>
        <taxon>Scleractinia</taxon>
        <taxon>Fungiina</taxon>
        <taxon>Poritidae</taxon>
        <taxon>Porites</taxon>
    </lineage>
</organism>
<evidence type="ECO:0000256" key="2">
    <source>
        <dbReference type="ARBA" id="ARBA00022692"/>
    </source>
</evidence>
<comment type="caution">
    <text evidence="8">The sequence shown here is derived from an EMBL/GenBank/DDBJ whole genome shotgun (WGS) entry which is preliminary data.</text>
</comment>
<dbReference type="EMBL" id="CALNXI010000556">
    <property type="protein sequence ID" value="CAH3029174.1"/>
    <property type="molecule type" value="Genomic_DNA"/>
</dbReference>
<name>A0ABN8MI37_9CNID</name>
<reference evidence="8 9" key="1">
    <citation type="submission" date="2022-05" db="EMBL/GenBank/DDBJ databases">
        <authorList>
            <consortium name="Genoscope - CEA"/>
            <person name="William W."/>
        </authorList>
    </citation>
    <scope>NUCLEOTIDE SEQUENCE [LARGE SCALE GENOMIC DNA]</scope>
</reference>